<dbReference type="Gene3D" id="3.90.120.10">
    <property type="entry name" value="DNA Methylase, subunit A, domain 2"/>
    <property type="match status" value="1"/>
</dbReference>
<keyword evidence="4" id="KW-0680">Restriction system</keyword>
<dbReference type="InterPro" id="IPR010093">
    <property type="entry name" value="SinI_DNA-bd"/>
</dbReference>
<keyword evidence="3 6" id="KW-0949">S-adenosyl-L-methionine</keyword>
<evidence type="ECO:0000256" key="5">
    <source>
        <dbReference type="ARBA" id="ARBA00047422"/>
    </source>
</evidence>
<dbReference type="PROSITE" id="PS00094">
    <property type="entry name" value="C5_MTASE_1"/>
    <property type="match status" value="1"/>
</dbReference>
<dbReference type="GO" id="GO:0032259">
    <property type="term" value="P:methylation"/>
    <property type="evidence" value="ECO:0007669"/>
    <property type="project" value="UniProtKB-KW"/>
</dbReference>
<dbReference type="Pfam" id="PF12728">
    <property type="entry name" value="HTH_17"/>
    <property type="match status" value="1"/>
</dbReference>
<dbReference type="InterPro" id="IPR041657">
    <property type="entry name" value="HTH_17"/>
</dbReference>
<dbReference type="EC" id="2.1.1.37" evidence="8"/>
<dbReference type="InterPro" id="IPR001525">
    <property type="entry name" value="C5_MeTfrase"/>
</dbReference>
<proteinExistence type="inferred from homology"/>
<dbReference type="REBASE" id="512110">
    <property type="entry name" value="M.Sen28548ORF18745P"/>
</dbReference>
<name>A0A8E6S143_SALER</name>
<dbReference type="NCBIfam" id="TIGR00675">
    <property type="entry name" value="dcm"/>
    <property type="match status" value="1"/>
</dbReference>
<evidence type="ECO:0000313" key="10">
    <source>
        <dbReference type="EMBL" id="QVS61716.1"/>
    </source>
</evidence>
<dbReference type="GO" id="GO:0044027">
    <property type="term" value="P:negative regulation of gene expression via chromosomal CpG island methylation"/>
    <property type="evidence" value="ECO:0007669"/>
    <property type="project" value="TreeGrafter"/>
</dbReference>
<feature type="domain" description="Helix-turn-helix" evidence="9">
    <location>
        <begin position="8"/>
        <end position="52"/>
    </location>
</feature>
<evidence type="ECO:0000256" key="3">
    <source>
        <dbReference type="ARBA" id="ARBA00022691"/>
    </source>
</evidence>
<dbReference type="PRINTS" id="PR00105">
    <property type="entry name" value="C5METTRFRASE"/>
</dbReference>
<comment type="catalytic activity">
    <reaction evidence="5 8">
        <text>a 2'-deoxycytidine in DNA + S-adenosyl-L-methionine = a 5-methyl-2'-deoxycytidine in DNA + S-adenosyl-L-homocysteine + H(+)</text>
        <dbReference type="Rhea" id="RHEA:13681"/>
        <dbReference type="Rhea" id="RHEA-COMP:11369"/>
        <dbReference type="Rhea" id="RHEA-COMP:11370"/>
        <dbReference type="ChEBI" id="CHEBI:15378"/>
        <dbReference type="ChEBI" id="CHEBI:57856"/>
        <dbReference type="ChEBI" id="CHEBI:59789"/>
        <dbReference type="ChEBI" id="CHEBI:85452"/>
        <dbReference type="ChEBI" id="CHEBI:85454"/>
        <dbReference type="EC" id="2.1.1.37"/>
    </reaction>
</comment>
<accession>A0A8E6S143</accession>
<dbReference type="InterPro" id="IPR050390">
    <property type="entry name" value="C5-Methyltransferase"/>
</dbReference>
<dbReference type="PROSITE" id="PS51679">
    <property type="entry name" value="SAM_MT_C5"/>
    <property type="match status" value="1"/>
</dbReference>
<dbReference type="AlphaFoldDB" id="A0A8E6S143"/>
<dbReference type="GO" id="GO:0009307">
    <property type="term" value="P:DNA restriction-modification system"/>
    <property type="evidence" value="ECO:0007669"/>
    <property type="project" value="UniProtKB-KW"/>
</dbReference>
<dbReference type="GO" id="GO:0003886">
    <property type="term" value="F:DNA (cytosine-5-)-methyltransferase activity"/>
    <property type="evidence" value="ECO:0007669"/>
    <property type="project" value="UniProtKB-EC"/>
</dbReference>
<dbReference type="PROSITE" id="PS00095">
    <property type="entry name" value="C5_MTASE_2"/>
    <property type="match status" value="1"/>
</dbReference>
<dbReference type="InterPro" id="IPR018117">
    <property type="entry name" value="C5_DNA_meth_AS"/>
</dbReference>
<evidence type="ECO:0000256" key="6">
    <source>
        <dbReference type="PROSITE-ProRule" id="PRU01016"/>
    </source>
</evidence>
<evidence type="ECO:0000259" key="9">
    <source>
        <dbReference type="Pfam" id="PF12728"/>
    </source>
</evidence>
<keyword evidence="1 6" id="KW-0489">Methyltransferase</keyword>
<sequence>MIMNDIITVTEAAQLLELTPQRVRTMCKQGSIDAYQSGRTWLIKSSSVEKLMLVNSLSDAQNSYSMLASEPKNKPKALSFFSGAMGLDLGIEQAGFETLLASEIDKAARDTILSNRPNMALIGDIRDYTTEDILKLAGVSSGNEIDLVMGGPPCQAFSTAGKRLGLEDERGNVFIKYLDVALDIRPKYIVIENVRGLLSAPMKHRPHNERGEGLPPLKSEEQPGGVLHYIIRIIKSAGYSVSFNLYNSANFGVPQIRERVIIICSRDGSRVPFLQPTHSEKGEYGLPKWITLRETITNLKNITHEHVLFPEKRLKYYRLLKEGQYWKHLPEDLQKEALGKSFFLGGGKTGFLRRVAWDRPSPTLVTHPAMPATDLAHPDELRPLSVQEYKVIQQFPEEWVIKGKLLDKYRQLGNAVPIGLGLAVGKNILDHMNGRKIESFPNFRYSRYKNTSDLDIFGELV</sequence>
<dbReference type="InterPro" id="IPR029063">
    <property type="entry name" value="SAM-dependent_MTases_sf"/>
</dbReference>
<comment type="similarity">
    <text evidence="6 7">Belongs to the class I-like SAM-binding methyltransferase superfamily. C5-methyltransferase family.</text>
</comment>
<evidence type="ECO:0000256" key="4">
    <source>
        <dbReference type="ARBA" id="ARBA00022747"/>
    </source>
</evidence>
<evidence type="ECO:0000256" key="2">
    <source>
        <dbReference type="ARBA" id="ARBA00022679"/>
    </source>
</evidence>
<reference evidence="10" key="1">
    <citation type="submission" date="2018-07" db="EMBL/GenBank/DDBJ databases">
        <authorList>
            <consortium name="GenomeTrakr network: Whole genome sequencing for foodborne pathogen traceback"/>
        </authorList>
    </citation>
    <scope>NUCLEOTIDE SEQUENCE</scope>
    <source>
        <strain evidence="10">CFSAN028548</strain>
    </source>
</reference>
<protein>
    <recommendedName>
        <fullName evidence="8">Cytosine-specific methyltransferase</fullName>
        <ecNumber evidence="8">2.1.1.37</ecNumber>
    </recommendedName>
</protein>
<gene>
    <name evidence="10" type="ORF">TL90_18745</name>
</gene>
<feature type="active site" evidence="6">
    <location>
        <position position="154"/>
    </location>
</feature>
<dbReference type="PANTHER" id="PTHR10629">
    <property type="entry name" value="CYTOSINE-SPECIFIC METHYLTRANSFERASE"/>
    <property type="match status" value="1"/>
</dbReference>
<dbReference type="EMBL" id="CP074649">
    <property type="protein sequence ID" value="QVS61716.1"/>
    <property type="molecule type" value="Genomic_DNA"/>
</dbReference>
<dbReference type="SUPFAM" id="SSF53335">
    <property type="entry name" value="S-adenosyl-L-methionine-dependent methyltransferases"/>
    <property type="match status" value="1"/>
</dbReference>
<dbReference type="GO" id="GO:0003677">
    <property type="term" value="F:DNA binding"/>
    <property type="evidence" value="ECO:0007669"/>
    <property type="project" value="InterPro"/>
</dbReference>
<dbReference type="Pfam" id="PF00145">
    <property type="entry name" value="DNA_methylase"/>
    <property type="match status" value="1"/>
</dbReference>
<reference evidence="10" key="2">
    <citation type="submission" date="2021-05" db="EMBL/GenBank/DDBJ databases">
        <title>Whole genome PacBio Sequel sequence of Salmonella enterica subsp. enterica.</title>
        <authorList>
            <person name="Hoffmann M."/>
            <person name="Balkey M."/>
            <person name="Luo Y."/>
        </authorList>
    </citation>
    <scope>NUCLEOTIDE SEQUENCE</scope>
    <source>
        <strain evidence="10">CFSAN028548</strain>
    </source>
</reference>
<evidence type="ECO:0000256" key="1">
    <source>
        <dbReference type="ARBA" id="ARBA00022603"/>
    </source>
</evidence>
<evidence type="ECO:0000256" key="7">
    <source>
        <dbReference type="RuleBase" id="RU000416"/>
    </source>
</evidence>
<dbReference type="InterPro" id="IPR031303">
    <property type="entry name" value="C5_meth_CS"/>
</dbReference>
<dbReference type="NCBIfam" id="TIGR01764">
    <property type="entry name" value="excise"/>
    <property type="match status" value="1"/>
</dbReference>
<dbReference type="PANTHER" id="PTHR10629:SF52">
    <property type="entry name" value="DNA (CYTOSINE-5)-METHYLTRANSFERASE 1"/>
    <property type="match status" value="1"/>
</dbReference>
<keyword evidence="2 6" id="KW-0808">Transferase</keyword>
<dbReference type="Gene3D" id="3.40.50.150">
    <property type="entry name" value="Vaccinia Virus protein VP39"/>
    <property type="match status" value="1"/>
</dbReference>
<organism evidence="10">
    <name type="scientific">Salmonella enterica subsp. salamae serovar 6,7:m,t:-</name>
    <dbReference type="NCBI Taxonomy" id="2577901"/>
    <lineage>
        <taxon>Bacteria</taxon>
        <taxon>Pseudomonadati</taxon>
        <taxon>Pseudomonadota</taxon>
        <taxon>Gammaproteobacteria</taxon>
        <taxon>Enterobacterales</taxon>
        <taxon>Enterobacteriaceae</taxon>
        <taxon>Salmonella</taxon>
    </lineage>
</organism>
<evidence type="ECO:0000256" key="8">
    <source>
        <dbReference type="RuleBase" id="RU000417"/>
    </source>
</evidence>